<dbReference type="KEGG" id="mdu:MDUV_11960"/>
<reference evidence="1 2" key="1">
    <citation type="journal article" date="2019" name="Emerg. Microbes Infect.">
        <title>Comprehensive subspecies identification of 175 nontuberculous mycobacteria species based on 7547 genomic profiles.</title>
        <authorList>
            <person name="Matsumoto Y."/>
            <person name="Kinjo T."/>
            <person name="Motooka D."/>
            <person name="Nabeya D."/>
            <person name="Jung N."/>
            <person name="Uechi K."/>
            <person name="Horii T."/>
            <person name="Iida T."/>
            <person name="Fujita J."/>
            <person name="Nakamura S."/>
        </authorList>
    </citation>
    <scope>NUCLEOTIDE SEQUENCE [LARGE SCALE GENOMIC DNA]</scope>
    <source>
        <strain evidence="1 2">JCM 6396</strain>
    </source>
</reference>
<protein>
    <submittedName>
        <fullName evidence="1">Uncharacterized protein</fullName>
    </submittedName>
</protein>
<dbReference type="EMBL" id="AP022563">
    <property type="protein sequence ID" value="BBX16336.1"/>
    <property type="molecule type" value="Genomic_DNA"/>
</dbReference>
<proteinExistence type="predicted"/>
<evidence type="ECO:0000313" key="1">
    <source>
        <dbReference type="EMBL" id="BBX16336.1"/>
    </source>
</evidence>
<evidence type="ECO:0000313" key="2">
    <source>
        <dbReference type="Proteomes" id="UP000467006"/>
    </source>
</evidence>
<dbReference type="RefSeq" id="WP_098006699.1">
    <property type="nucleotide sequence ID" value="NZ_AP022563.1"/>
</dbReference>
<name>A0A7I7JWX9_9MYCO</name>
<dbReference type="AlphaFoldDB" id="A0A7I7JWX9"/>
<dbReference type="Proteomes" id="UP000467006">
    <property type="component" value="Chromosome"/>
</dbReference>
<keyword evidence="2" id="KW-1185">Reference proteome</keyword>
<gene>
    <name evidence="1" type="ORF">MDUV_11960</name>
</gene>
<accession>A0A7I7JWX9</accession>
<dbReference type="OrthoDB" id="4637980at2"/>
<organism evidence="1 2">
    <name type="scientific">Mycolicibacterium duvalii</name>
    <dbReference type="NCBI Taxonomy" id="39688"/>
    <lineage>
        <taxon>Bacteria</taxon>
        <taxon>Bacillati</taxon>
        <taxon>Actinomycetota</taxon>
        <taxon>Actinomycetes</taxon>
        <taxon>Mycobacteriales</taxon>
        <taxon>Mycobacteriaceae</taxon>
        <taxon>Mycolicibacterium</taxon>
    </lineage>
</organism>
<sequence length="160" mass="16692">MRRTVRTAIVAAGVGLFSASAVLVPAVAAAQSTTVPLSQKLRNCDFAENPYQGAGGYGRVISQMRIEGGSVVADIQMATAKPNMAYDVRLIQVPRGLYCAPGDPGVVGAVMVTDAIGGGAITVRAPIESGATGAWVSITRPSAFSQHPEEFYTTDFLFEL</sequence>